<comment type="caution">
    <text evidence="2">The sequence shown here is derived from an EMBL/GenBank/DDBJ whole genome shotgun (WGS) entry which is preliminary data.</text>
</comment>
<sequence>MALKGQEPHVDLYSAGWASPPRPEPWNVPSPSNSMLPPEYSGPPLSPTKGKEPAGFNQHTSTQIILRTIPGTPKQSQRSSGPPLSANMSPFQLNTPPLSTVQGDPLSPSRSRNEIHFGGSACGDNVSPSPAGPIRTILRAARTIGGDPTGLSAVAEDYLNSHGYDYFNRNTILTTLWNAESECEFIEKLKNVLPGTPQDEAG</sequence>
<name>A0ABR2Z6Y2_9AGAR</name>
<gene>
    <name evidence="2" type="ORF">AAF712_016364</name>
</gene>
<accession>A0ABR2Z6Y2</accession>
<evidence type="ECO:0000313" key="2">
    <source>
        <dbReference type="EMBL" id="KAL0057020.1"/>
    </source>
</evidence>
<feature type="compositionally biased region" description="Basic and acidic residues" evidence="1">
    <location>
        <begin position="1"/>
        <end position="10"/>
    </location>
</feature>
<evidence type="ECO:0000313" key="3">
    <source>
        <dbReference type="Proteomes" id="UP001437256"/>
    </source>
</evidence>
<protein>
    <submittedName>
        <fullName evidence="2">Uncharacterized protein</fullName>
    </submittedName>
</protein>
<proteinExistence type="predicted"/>
<feature type="compositionally biased region" description="Polar residues" evidence="1">
    <location>
        <begin position="73"/>
        <end position="90"/>
    </location>
</feature>
<dbReference type="Proteomes" id="UP001437256">
    <property type="component" value="Unassembled WGS sequence"/>
</dbReference>
<feature type="non-terminal residue" evidence="2">
    <location>
        <position position="202"/>
    </location>
</feature>
<feature type="region of interest" description="Disordered" evidence="1">
    <location>
        <begin position="70"/>
        <end position="90"/>
    </location>
</feature>
<evidence type="ECO:0000256" key="1">
    <source>
        <dbReference type="SAM" id="MobiDB-lite"/>
    </source>
</evidence>
<organism evidence="2 3">
    <name type="scientific">Marasmius tenuissimus</name>
    <dbReference type="NCBI Taxonomy" id="585030"/>
    <lineage>
        <taxon>Eukaryota</taxon>
        <taxon>Fungi</taxon>
        <taxon>Dikarya</taxon>
        <taxon>Basidiomycota</taxon>
        <taxon>Agaricomycotina</taxon>
        <taxon>Agaricomycetes</taxon>
        <taxon>Agaricomycetidae</taxon>
        <taxon>Agaricales</taxon>
        <taxon>Marasmiineae</taxon>
        <taxon>Marasmiaceae</taxon>
        <taxon>Marasmius</taxon>
    </lineage>
</organism>
<feature type="region of interest" description="Disordered" evidence="1">
    <location>
        <begin position="1"/>
        <end position="57"/>
    </location>
</feature>
<keyword evidence="3" id="KW-1185">Reference proteome</keyword>
<reference evidence="2 3" key="1">
    <citation type="submission" date="2024-05" db="EMBL/GenBank/DDBJ databases">
        <title>A draft genome resource for the thread blight pathogen Marasmius tenuissimus strain MS-2.</title>
        <authorList>
            <person name="Yulfo-Soto G.E."/>
            <person name="Baruah I.K."/>
            <person name="Amoako-Attah I."/>
            <person name="Bukari Y."/>
            <person name="Meinhardt L.W."/>
            <person name="Bailey B.A."/>
            <person name="Cohen S.P."/>
        </authorList>
    </citation>
    <scope>NUCLEOTIDE SEQUENCE [LARGE SCALE GENOMIC DNA]</scope>
    <source>
        <strain evidence="2 3">MS-2</strain>
    </source>
</reference>
<dbReference type="EMBL" id="JBBXMP010000747">
    <property type="protein sequence ID" value="KAL0057020.1"/>
    <property type="molecule type" value="Genomic_DNA"/>
</dbReference>